<evidence type="ECO:0000259" key="2">
    <source>
        <dbReference type="Pfam" id="PF19572"/>
    </source>
</evidence>
<evidence type="ECO:0000256" key="1">
    <source>
        <dbReference type="SAM" id="SignalP"/>
    </source>
</evidence>
<feature type="signal peptide" evidence="1">
    <location>
        <begin position="1"/>
        <end position="25"/>
    </location>
</feature>
<protein>
    <submittedName>
        <fullName evidence="3">Type IX secretion system outer membrane channel protein PorV</fullName>
    </submittedName>
</protein>
<dbReference type="Proteomes" id="UP001596405">
    <property type="component" value="Unassembled WGS sequence"/>
</dbReference>
<dbReference type="Gene3D" id="2.40.160.60">
    <property type="entry name" value="Outer membrane protein transport protein (OMPP1/FadL/TodX)"/>
    <property type="match status" value="1"/>
</dbReference>
<feature type="domain" description="Type IX secretion system protein PorV" evidence="2">
    <location>
        <begin position="33"/>
        <end position="275"/>
    </location>
</feature>
<accession>A0ABW2DID5</accession>
<sequence>MDFITLRFSALSCLFVIAASISALAQNTIGQNDSYRPIITAVPVLTVSPDARSAAMGDAGVAISPDANSPHWNPAKLGFLETDFGAALSYTPWLRNIVSDMHLGYLSGHKKLGENSSLAVSLLYFDLGEIRFTNSQGDQTDYFNPKEYTFNVAYGQKLSENLSLGVGARFIRSNLAGNTNISGSSQGSVESQPGNSAAVDLGIYYTKDLTIGARNYNLALGGNISNIGGKITYSTAGRRDFLPTNLRLGTAITMELDPYNKITLAVDGNKLLVPYSPPDDASAYEETSVFSGIFQSFTDAPGGASEELKEVNISTGLEYWYDNLFAARAGYFYENELKGGRNYFTMGLGIRYQKFGVDAAYLIPNEQGNPLAQTLRFTLHFKLSEND</sequence>
<dbReference type="InterPro" id="IPR047799">
    <property type="entry name" value="T9SS_OM_PorV"/>
</dbReference>
<keyword evidence="1" id="KW-0732">Signal</keyword>
<keyword evidence="4" id="KW-1185">Reference proteome</keyword>
<proteinExistence type="predicted"/>
<evidence type="ECO:0000313" key="3">
    <source>
        <dbReference type="EMBL" id="MFC6995981.1"/>
    </source>
</evidence>
<feature type="chain" id="PRO_5045850458" evidence="1">
    <location>
        <begin position="26"/>
        <end position="387"/>
    </location>
</feature>
<dbReference type="InterPro" id="IPR045741">
    <property type="entry name" value="PorV"/>
</dbReference>
<comment type="caution">
    <text evidence="3">The sequence shown here is derived from an EMBL/GenBank/DDBJ whole genome shotgun (WGS) entry which is preliminary data.</text>
</comment>
<gene>
    <name evidence="3" type="primary">porV</name>
    <name evidence="3" type="ORF">ACFQHR_00010</name>
</gene>
<dbReference type="NCBIfam" id="NF033709">
    <property type="entry name" value="PorV_fam"/>
    <property type="match status" value="1"/>
</dbReference>
<dbReference type="EMBL" id="JBHSYQ010000001">
    <property type="protein sequence ID" value="MFC6995981.1"/>
    <property type="molecule type" value="Genomic_DNA"/>
</dbReference>
<evidence type="ECO:0000313" key="4">
    <source>
        <dbReference type="Proteomes" id="UP001596405"/>
    </source>
</evidence>
<dbReference type="Pfam" id="PF19572">
    <property type="entry name" value="PorV"/>
    <property type="match status" value="1"/>
</dbReference>
<dbReference type="NCBIfam" id="NF033710">
    <property type="entry name" value="T9SS_OM_PorV"/>
    <property type="match status" value="1"/>
</dbReference>
<organism evidence="3 4">
    <name type="scientific">Rufibacter roseus</name>
    <dbReference type="NCBI Taxonomy" id="1567108"/>
    <lineage>
        <taxon>Bacteria</taxon>
        <taxon>Pseudomonadati</taxon>
        <taxon>Bacteroidota</taxon>
        <taxon>Cytophagia</taxon>
        <taxon>Cytophagales</taxon>
        <taxon>Hymenobacteraceae</taxon>
        <taxon>Rufibacter</taxon>
    </lineage>
</organism>
<dbReference type="RefSeq" id="WP_066624711.1">
    <property type="nucleotide sequence ID" value="NZ_JBHSYQ010000001.1"/>
</dbReference>
<name>A0ABW2DID5_9BACT</name>
<reference evidence="4" key="1">
    <citation type="journal article" date="2019" name="Int. J. Syst. Evol. Microbiol.">
        <title>The Global Catalogue of Microorganisms (GCM) 10K type strain sequencing project: providing services to taxonomists for standard genome sequencing and annotation.</title>
        <authorList>
            <consortium name="The Broad Institute Genomics Platform"/>
            <consortium name="The Broad Institute Genome Sequencing Center for Infectious Disease"/>
            <person name="Wu L."/>
            <person name="Ma J."/>
        </authorList>
    </citation>
    <scope>NUCLEOTIDE SEQUENCE [LARGE SCALE GENOMIC DNA]</scope>
    <source>
        <strain evidence="4">CGMCC 4.7393</strain>
    </source>
</reference>
<dbReference type="SUPFAM" id="SSF56935">
    <property type="entry name" value="Porins"/>
    <property type="match status" value="1"/>
</dbReference>